<sequence length="171" mass="18993">MMQLGVFRCRRGLAGSFGTSEAGQKYIYLFGGPEDSDTTVLSLLKRSCHRRLANLGWHPAALLESGQRHFCADTESGHGTQDAAPLKDKSCSEKETASSGNLFTIPPTLLPPTTCCMSGCHNCVWIDYAEELLKYYRDGGDQALAAVEEHVQDENIKMFLKMEIKLRMKKD</sequence>
<accession>A0A9F2MV64</accession>
<dbReference type="RefSeq" id="XP_007419906.1">
    <property type="nucleotide sequence ID" value="XM_007419844.3"/>
</dbReference>
<dbReference type="PANTHER" id="PTHR21193:SF3">
    <property type="entry name" value="OXIDOREDUCTASE-LIKE DOMAIN-CONTAINING PROTEIN 1"/>
    <property type="match status" value="1"/>
</dbReference>
<dbReference type="KEGG" id="pbi:103060829"/>
<proteinExistence type="predicted"/>
<dbReference type="AlphaFoldDB" id="A0A9F2MV64"/>
<dbReference type="OrthoDB" id="10064411at2759"/>
<dbReference type="Pfam" id="PF09791">
    <property type="entry name" value="Oxidored-like"/>
    <property type="match status" value="1"/>
</dbReference>
<dbReference type="OMA" id="CHGRLVN"/>
<reference evidence="3" key="1">
    <citation type="submission" date="2025-08" db="UniProtKB">
        <authorList>
            <consortium name="RefSeq"/>
        </authorList>
    </citation>
    <scope>IDENTIFICATION</scope>
    <source>
        <tissue evidence="3">Liver</tissue>
    </source>
</reference>
<dbReference type="GeneID" id="103060829"/>
<keyword evidence="2" id="KW-1185">Reference proteome</keyword>
<feature type="domain" description="Oxidoreductase-like" evidence="1">
    <location>
        <begin position="104"/>
        <end position="136"/>
    </location>
</feature>
<organism evidence="2 3">
    <name type="scientific">Python bivittatus</name>
    <name type="common">Burmese python</name>
    <name type="synonym">Python molurus bivittatus</name>
    <dbReference type="NCBI Taxonomy" id="176946"/>
    <lineage>
        <taxon>Eukaryota</taxon>
        <taxon>Metazoa</taxon>
        <taxon>Chordata</taxon>
        <taxon>Craniata</taxon>
        <taxon>Vertebrata</taxon>
        <taxon>Euteleostomi</taxon>
        <taxon>Lepidosauria</taxon>
        <taxon>Squamata</taxon>
        <taxon>Bifurcata</taxon>
        <taxon>Unidentata</taxon>
        <taxon>Episquamata</taxon>
        <taxon>Toxicofera</taxon>
        <taxon>Serpentes</taxon>
        <taxon>Henophidia</taxon>
        <taxon>Pythonidae</taxon>
        <taxon>Python</taxon>
    </lineage>
</organism>
<dbReference type="Proteomes" id="UP000695026">
    <property type="component" value="Unplaced"/>
</dbReference>
<dbReference type="InterPro" id="IPR019180">
    <property type="entry name" value="Oxidoreductase-like_N"/>
</dbReference>
<dbReference type="InterPro" id="IPR039251">
    <property type="entry name" value="OXLD1"/>
</dbReference>
<evidence type="ECO:0000259" key="1">
    <source>
        <dbReference type="Pfam" id="PF09791"/>
    </source>
</evidence>
<dbReference type="PANTHER" id="PTHR21193">
    <property type="entry name" value="OXIDOREDUCTASE-LIKE DOMAIN-CONTAINING PROTEIN 1"/>
    <property type="match status" value="1"/>
</dbReference>
<gene>
    <name evidence="3" type="primary">OXLD1</name>
</gene>
<dbReference type="GO" id="GO:0005739">
    <property type="term" value="C:mitochondrion"/>
    <property type="evidence" value="ECO:0007669"/>
    <property type="project" value="TreeGrafter"/>
</dbReference>
<name>A0A9F2MV64_PYTBI</name>
<dbReference type="CTD" id="339229"/>
<evidence type="ECO:0000313" key="3">
    <source>
        <dbReference type="RefSeq" id="XP_007419906.1"/>
    </source>
</evidence>
<protein>
    <submittedName>
        <fullName evidence="3">Oxidoreductase-like domain-containing protein 1</fullName>
    </submittedName>
</protein>
<evidence type="ECO:0000313" key="2">
    <source>
        <dbReference type="Proteomes" id="UP000695026"/>
    </source>
</evidence>